<dbReference type="eggNOG" id="KOG1921">
    <property type="taxonomic scope" value="Eukaryota"/>
</dbReference>
<dbReference type="PANTHER" id="PTHR43286:SF1">
    <property type="entry name" value="ENDONUCLEASE III-LIKE PROTEIN 1"/>
    <property type="match status" value="1"/>
</dbReference>
<dbReference type="SMART" id="SM00478">
    <property type="entry name" value="ENDO3c"/>
    <property type="match status" value="1"/>
</dbReference>
<dbReference type="AlphaFoldDB" id="A0A067R4T2"/>
<comment type="similarity">
    <text evidence="2 14">Belongs to the Nth/MutY family.</text>
</comment>
<accession>A0A067R4T2</accession>
<keyword evidence="17" id="KW-0540">Nuclease</keyword>
<dbReference type="EMBL" id="KK852980">
    <property type="protein sequence ID" value="KDR13006.1"/>
    <property type="molecule type" value="Genomic_DNA"/>
</dbReference>
<evidence type="ECO:0000256" key="8">
    <source>
        <dbReference type="ARBA" id="ARBA00023004"/>
    </source>
</evidence>
<keyword evidence="7" id="KW-0809">Transit peptide</keyword>
<dbReference type="InterPro" id="IPR000445">
    <property type="entry name" value="HhH_motif"/>
</dbReference>
<comment type="caution">
    <text evidence="14">Lacks conserved residue(s) required for the propagation of feature annotation.</text>
</comment>
<dbReference type="STRING" id="136037.A0A067R4T2"/>
<evidence type="ECO:0000313" key="17">
    <source>
        <dbReference type="EMBL" id="KDR13006.1"/>
    </source>
</evidence>
<protein>
    <recommendedName>
        <fullName evidence="14">Endonuclease III homolog</fullName>
        <ecNumber evidence="14">3.2.2.-</ecNumber>
        <ecNumber evidence="14">4.2.99.18</ecNumber>
    </recommendedName>
    <alternativeName>
        <fullName evidence="14">Bifunctional DNA N-glycosylase/DNA-(apurinic or apyrimidinic site) lyase</fullName>
        <shortName evidence="14">DNA glycosylase/AP lyase</shortName>
    </alternativeName>
</protein>
<dbReference type="Gene3D" id="1.10.1670.10">
    <property type="entry name" value="Helix-hairpin-Helix base-excision DNA repair enzymes (C-terminal)"/>
    <property type="match status" value="1"/>
</dbReference>
<dbReference type="Pfam" id="PF00633">
    <property type="entry name" value="HHH"/>
    <property type="match status" value="1"/>
</dbReference>
<keyword evidence="14" id="KW-0539">Nucleus</keyword>
<proteinExistence type="inferred from homology"/>
<dbReference type="PROSITE" id="PS00764">
    <property type="entry name" value="ENDONUCLEASE_III_1"/>
    <property type="match status" value="1"/>
</dbReference>
<keyword evidence="18" id="KW-1185">Reference proteome</keyword>
<dbReference type="InterPro" id="IPR023170">
    <property type="entry name" value="HhH_base_excis_C"/>
</dbReference>
<keyword evidence="10 14" id="KW-0234">DNA repair</keyword>
<dbReference type="Proteomes" id="UP000027135">
    <property type="component" value="Unassembled WGS sequence"/>
</dbReference>
<evidence type="ECO:0000256" key="13">
    <source>
        <dbReference type="ARBA" id="ARBA00044632"/>
    </source>
</evidence>
<organism evidence="17 18">
    <name type="scientific">Zootermopsis nevadensis</name>
    <name type="common">Dampwood termite</name>
    <dbReference type="NCBI Taxonomy" id="136037"/>
    <lineage>
        <taxon>Eukaryota</taxon>
        <taxon>Metazoa</taxon>
        <taxon>Ecdysozoa</taxon>
        <taxon>Arthropoda</taxon>
        <taxon>Hexapoda</taxon>
        <taxon>Insecta</taxon>
        <taxon>Pterygota</taxon>
        <taxon>Neoptera</taxon>
        <taxon>Polyneoptera</taxon>
        <taxon>Dictyoptera</taxon>
        <taxon>Blattodea</taxon>
        <taxon>Blattoidea</taxon>
        <taxon>Termitoidae</taxon>
        <taxon>Termopsidae</taxon>
        <taxon>Zootermopsis</taxon>
    </lineage>
</organism>
<dbReference type="SUPFAM" id="SSF48150">
    <property type="entry name" value="DNA-glycosylase"/>
    <property type="match status" value="1"/>
</dbReference>
<dbReference type="InterPro" id="IPR004036">
    <property type="entry name" value="Endonuclease-III-like_CS2"/>
</dbReference>
<dbReference type="GO" id="GO:0051539">
    <property type="term" value="F:4 iron, 4 sulfur cluster binding"/>
    <property type="evidence" value="ECO:0007669"/>
    <property type="project" value="UniProtKB-KW"/>
</dbReference>
<evidence type="ECO:0000256" key="14">
    <source>
        <dbReference type="HAMAP-Rule" id="MF_03183"/>
    </source>
</evidence>
<dbReference type="GO" id="GO:0006285">
    <property type="term" value="P:base-excision repair, AP site formation"/>
    <property type="evidence" value="ECO:0007669"/>
    <property type="project" value="UniProtKB-UniRule"/>
</dbReference>
<keyword evidence="12 14" id="KW-0326">Glycosidase</keyword>
<evidence type="ECO:0000256" key="4">
    <source>
        <dbReference type="ARBA" id="ARBA00022723"/>
    </source>
</evidence>
<keyword evidence="17" id="KW-0255">Endonuclease</keyword>
<sequence length="330" mass="37381">MLSEAGKVIGTELSKKYSFRSRKQIGSQIRIEEPVDQKEKSSRENELLILKKGSTKEKTSKRQHLSIAYEERMLNDSLQKEGLKGSVSGATRTESKKLKWEPDNWREVINNIREMRRQRDAPVDTMGCDKCADESAPPKETRYHSLVSLMLSSQTKDAVTYAAMQKLRQHGLTVPNVLNTDDKTLGQLIYPVSFWKSKVNYIKRTTQILQDEYDGDIPDSVEKLCKLPGVGPKMAHLCMKTAWGILTGIGVDTHVHRISNRLGWVKKATKTPEATRIALEAWLPTELWDEVNNLMVGFGQQLCKPVNPLCSTCLNRNLCPFGQLHSRGKQ</sequence>
<dbReference type="InterPro" id="IPR011257">
    <property type="entry name" value="DNA_glycosylase"/>
</dbReference>
<dbReference type="EC" id="4.2.99.18" evidence="14"/>
<dbReference type="PROSITE" id="PS01155">
    <property type="entry name" value="ENDONUCLEASE_III_2"/>
    <property type="match status" value="1"/>
</dbReference>
<dbReference type="InterPro" id="IPR030841">
    <property type="entry name" value="NTH1"/>
</dbReference>
<evidence type="ECO:0000256" key="9">
    <source>
        <dbReference type="ARBA" id="ARBA00023014"/>
    </source>
</evidence>
<dbReference type="GO" id="GO:0003677">
    <property type="term" value="F:DNA binding"/>
    <property type="evidence" value="ECO:0007669"/>
    <property type="project" value="UniProtKB-UniRule"/>
</dbReference>
<dbReference type="InterPro" id="IPR004035">
    <property type="entry name" value="Endouclease-III_FeS-bd_BS"/>
</dbReference>
<dbReference type="OMA" id="WQQFTHL"/>
<keyword evidence="5 14" id="KW-0227">DNA damage</keyword>
<dbReference type="GO" id="GO:0005634">
    <property type="term" value="C:nucleus"/>
    <property type="evidence" value="ECO:0007669"/>
    <property type="project" value="UniProtKB-SubCell"/>
</dbReference>
<evidence type="ECO:0000256" key="6">
    <source>
        <dbReference type="ARBA" id="ARBA00022801"/>
    </source>
</evidence>
<dbReference type="EC" id="3.2.2.-" evidence="14"/>
<dbReference type="GO" id="GO:0000703">
    <property type="term" value="F:oxidized pyrimidine nucleobase lesion DNA N-glycosylase activity"/>
    <property type="evidence" value="ECO:0007669"/>
    <property type="project" value="UniProtKB-UniRule"/>
</dbReference>
<dbReference type="InParanoid" id="A0A067R4T2"/>
<keyword evidence="9" id="KW-0411">Iron-sulfur</keyword>
<evidence type="ECO:0000256" key="5">
    <source>
        <dbReference type="ARBA" id="ARBA00022763"/>
    </source>
</evidence>
<evidence type="ECO:0000256" key="15">
    <source>
        <dbReference type="SAM" id="MobiDB-lite"/>
    </source>
</evidence>
<comment type="catalytic activity">
    <reaction evidence="13 14">
        <text>2'-deoxyribonucleotide-(2'-deoxyribose 5'-phosphate)-2'-deoxyribonucleotide-DNA = a 3'-end 2'-deoxyribonucleotide-(2,3-dehydro-2,3-deoxyribose 5'-phosphate)-DNA + a 5'-end 5'-phospho-2'-deoxyribonucleoside-DNA + H(+)</text>
        <dbReference type="Rhea" id="RHEA:66592"/>
        <dbReference type="Rhea" id="RHEA-COMP:13180"/>
        <dbReference type="Rhea" id="RHEA-COMP:16897"/>
        <dbReference type="Rhea" id="RHEA-COMP:17067"/>
        <dbReference type="ChEBI" id="CHEBI:15378"/>
        <dbReference type="ChEBI" id="CHEBI:136412"/>
        <dbReference type="ChEBI" id="CHEBI:157695"/>
        <dbReference type="ChEBI" id="CHEBI:167181"/>
        <dbReference type="EC" id="4.2.99.18"/>
    </reaction>
</comment>
<dbReference type="FunFam" id="1.10.340.30:FF:000005">
    <property type="entry name" value="Endonuclease III-like protein 1"/>
    <property type="match status" value="1"/>
</dbReference>
<dbReference type="Pfam" id="PF00730">
    <property type="entry name" value="HhH-GPD"/>
    <property type="match status" value="1"/>
</dbReference>
<reference evidence="17 18" key="1">
    <citation type="journal article" date="2014" name="Nat. Commun.">
        <title>Molecular traces of alternative social organization in a termite genome.</title>
        <authorList>
            <person name="Terrapon N."/>
            <person name="Li C."/>
            <person name="Robertson H.M."/>
            <person name="Ji L."/>
            <person name="Meng X."/>
            <person name="Booth W."/>
            <person name="Chen Z."/>
            <person name="Childers C.P."/>
            <person name="Glastad K.M."/>
            <person name="Gokhale K."/>
            <person name="Gowin J."/>
            <person name="Gronenberg W."/>
            <person name="Hermansen R.A."/>
            <person name="Hu H."/>
            <person name="Hunt B.G."/>
            <person name="Huylmans A.K."/>
            <person name="Khalil S.M."/>
            <person name="Mitchell R.D."/>
            <person name="Munoz-Torres M.C."/>
            <person name="Mustard J.A."/>
            <person name="Pan H."/>
            <person name="Reese J.T."/>
            <person name="Scharf M.E."/>
            <person name="Sun F."/>
            <person name="Vogel H."/>
            <person name="Xiao J."/>
            <person name="Yang W."/>
            <person name="Yang Z."/>
            <person name="Yang Z."/>
            <person name="Zhou J."/>
            <person name="Zhu J."/>
            <person name="Brent C.S."/>
            <person name="Elsik C.G."/>
            <person name="Goodisman M.A."/>
            <person name="Liberles D.A."/>
            <person name="Roe R.M."/>
            <person name="Vargo E.L."/>
            <person name="Vilcinskas A."/>
            <person name="Wang J."/>
            <person name="Bornberg-Bauer E."/>
            <person name="Korb J."/>
            <person name="Zhang G."/>
            <person name="Liebig J."/>
        </authorList>
    </citation>
    <scope>NUCLEOTIDE SEQUENCE [LARGE SCALE GENOMIC DNA]</scope>
    <source>
        <tissue evidence="17">Whole organism</tissue>
    </source>
</reference>
<dbReference type="FunFam" id="1.10.1670.10:FF:000003">
    <property type="entry name" value="Endonuclease III homolog"/>
    <property type="match status" value="1"/>
</dbReference>
<keyword evidence="14" id="KW-0496">Mitochondrion</keyword>
<keyword evidence="11 14" id="KW-0456">Lyase</keyword>
<evidence type="ECO:0000256" key="1">
    <source>
        <dbReference type="ARBA" id="ARBA00001966"/>
    </source>
</evidence>
<feature type="domain" description="HhH-GPD" evidence="16">
    <location>
        <begin position="151"/>
        <end position="301"/>
    </location>
</feature>
<dbReference type="FunCoup" id="A0A067R4T2">
    <property type="interactions" value="1018"/>
</dbReference>
<keyword evidence="4" id="KW-0479">Metal-binding</keyword>
<gene>
    <name evidence="14" type="primary">NTH1</name>
    <name evidence="17" type="ORF">L798_13213</name>
</gene>
<comment type="subcellular location">
    <subcellularLocation>
        <location evidence="14">Nucleus</location>
    </subcellularLocation>
    <subcellularLocation>
        <location evidence="14">Mitochondrion</location>
    </subcellularLocation>
</comment>
<name>A0A067R4T2_ZOONE</name>
<evidence type="ECO:0000256" key="7">
    <source>
        <dbReference type="ARBA" id="ARBA00022946"/>
    </source>
</evidence>
<keyword evidence="3" id="KW-0004">4Fe-4S</keyword>
<comment type="cofactor">
    <cofactor evidence="1">
        <name>[4Fe-4S] cluster</name>
        <dbReference type="ChEBI" id="CHEBI:49883"/>
    </cofactor>
</comment>
<dbReference type="Gene3D" id="1.10.340.30">
    <property type="entry name" value="Hypothetical protein, domain 2"/>
    <property type="match status" value="1"/>
</dbReference>
<dbReference type="HAMAP" id="MF_03183">
    <property type="entry name" value="Endonuclease_III_Nth"/>
    <property type="match status" value="1"/>
</dbReference>
<evidence type="ECO:0000256" key="3">
    <source>
        <dbReference type="ARBA" id="ARBA00022485"/>
    </source>
</evidence>
<comment type="function">
    <text evidence="14">Bifunctional DNA N-glycosylase with associated apurinic/apyrimidinic (AP) lyase function that catalyzes the first step in base excision repair (BER), the primary repair pathway for the repair of oxidative DNA damage. The DNA N-glycosylase activity releases the damaged DNA base from DNA by cleaving the N-glycosidic bond, leaving an AP site. The AP lyase activity cleaves the phosphodiester bond 3' to the AP site by a beta-elimination. Primarily recognizes and repairs oxidative base damage of pyrimidines.</text>
</comment>
<evidence type="ECO:0000313" key="18">
    <source>
        <dbReference type="Proteomes" id="UP000027135"/>
    </source>
</evidence>
<dbReference type="PANTHER" id="PTHR43286">
    <property type="entry name" value="ENDONUCLEASE III-LIKE PROTEIN 1"/>
    <property type="match status" value="1"/>
</dbReference>
<evidence type="ECO:0000256" key="10">
    <source>
        <dbReference type="ARBA" id="ARBA00023204"/>
    </source>
</evidence>
<evidence type="ECO:0000256" key="12">
    <source>
        <dbReference type="ARBA" id="ARBA00023295"/>
    </source>
</evidence>
<feature type="compositionally biased region" description="Basic and acidic residues" evidence="15">
    <location>
        <begin position="33"/>
        <end position="46"/>
    </location>
</feature>
<dbReference type="CDD" id="cd00056">
    <property type="entry name" value="ENDO3c"/>
    <property type="match status" value="1"/>
</dbReference>
<evidence type="ECO:0000259" key="16">
    <source>
        <dbReference type="SMART" id="SM00478"/>
    </source>
</evidence>
<dbReference type="GO" id="GO:0046872">
    <property type="term" value="F:metal ion binding"/>
    <property type="evidence" value="ECO:0007669"/>
    <property type="project" value="UniProtKB-KW"/>
</dbReference>
<dbReference type="GO" id="GO:0140078">
    <property type="term" value="F:class I DNA-(apurinic or apyrimidinic site) endonuclease activity"/>
    <property type="evidence" value="ECO:0007669"/>
    <property type="project" value="UniProtKB-EC"/>
</dbReference>
<evidence type="ECO:0000256" key="11">
    <source>
        <dbReference type="ARBA" id="ARBA00023239"/>
    </source>
</evidence>
<dbReference type="OrthoDB" id="2099276at2759"/>
<evidence type="ECO:0000256" key="2">
    <source>
        <dbReference type="ARBA" id="ARBA00008343"/>
    </source>
</evidence>
<keyword evidence="6 14" id="KW-0378">Hydrolase</keyword>
<dbReference type="GO" id="GO:0005739">
    <property type="term" value="C:mitochondrion"/>
    <property type="evidence" value="ECO:0007669"/>
    <property type="project" value="UniProtKB-SubCell"/>
</dbReference>
<keyword evidence="8" id="KW-0408">Iron</keyword>
<dbReference type="InterPro" id="IPR003265">
    <property type="entry name" value="HhH-GPD_domain"/>
</dbReference>
<feature type="region of interest" description="Disordered" evidence="15">
    <location>
        <begin position="33"/>
        <end position="55"/>
    </location>
</feature>
<dbReference type="GO" id="GO:0006289">
    <property type="term" value="P:nucleotide-excision repair"/>
    <property type="evidence" value="ECO:0007669"/>
    <property type="project" value="TreeGrafter"/>
</dbReference>